<reference evidence="3" key="1">
    <citation type="submission" date="2022-07" db="EMBL/GenBank/DDBJ databases">
        <title>Draft genome sequence of Zalerion maritima ATCC 34329, a (micro)plastics degrading marine fungus.</title>
        <authorList>
            <person name="Paco A."/>
            <person name="Goncalves M.F.M."/>
            <person name="Rocha-Santos T.A.P."/>
            <person name="Alves A."/>
        </authorList>
    </citation>
    <scope>NUCLEOTIDE SEQUENCE</scope>
    <source>
        <strain evidence="3">ATCC 34329</strain>
    </source>
</reference>
<name>A0AAD5RSG4_9PEZI</name>
<proteinExistence type="predicted"/>
<feature type="region of interest" description="Disordered" evidence="2">
    <location>
        <begin position="511"/>
        <end position="590"/>
    </location>
</feature>
<feature type="region of interest" description="Disordered" evidence="2">
    <location>
        <begin position="254"/>
        <end position="295"/>
    </location>
</feature>
<feature type="region of interest" description="Disordered" evidence="2">
    <location>
        <begin position="345"/>
        <end position="372"/>
    </location>
</feature>
<protein>
    <submittedName>
        <fullName evidence="3">Uncharacterized protein</fullName>
    </submittedName>
</protein>
<feature type="coiled-coil region" evidence="1">
    <location>
        <begin position="190"/>
        <end position="217"/>
    </location>
</feature>
<dbReference type="EMBL" id="JAKWBI020000089">
    <property type="protein sequence ID" value="KAJ2903170.1"/>
    <property type="molecule type" value="Genomic_DNA"/>
</dbReference>
<keyword evidence="1" id="KW-0175">Coiled coil</keyword>
<feature type="compositionally biased region" description="Basic and acidic residues" evidence="2">
    <location>
        <begin position="511"/>
        <end position="527"/>
    </location>
</feature>
<accession>A0AAD5RSG4</accession>
<organism evidence="3 4">
    <name type="scientific">Zalerion maritima</name>
    <dbReference type="NCBI Taxonomy" id="339359"/>
    <lineage>
        <taxon>Eukaryota</taxon>
        <taxon>Fungi</taxon>
        <taxon>Dikarya</taxon>
        <taxon>Ascomycota</taxon>
        <taxon>Pezizomycotina</taxon>
        <taxon>Sordariomycetes</taxon>
        <taxon>Lulworthiomycetidae</taxon>
        <taxon>Lulworthiales</taxon>
        <taxon>Lulworthiaceae</taxon>
        <taxon>Zalerion</taxon>
    </lineage>
</organism>
<sequence length="590" mass="64195">MGSTEDFINEIKSSLEPYTRTREEAAFIRRISALHVESKLPETSFAPPLALVDPPAVLPPGPELRGRQREYLEALAANLKARDNFEAVRHRAATAPRPRNSEAGPPPTQLLSHHLAISKLSRKLSRLQTVQKHLDQLSSLPAASHEFFSQKALADETATPLPTVPKSVISGVGLASAQRDVVRSDLNDLLNDLEKSVLRAKLALKREEEALEDVKATSSIANGSSSVVSAARLQALTATRDELILWMETELSKAGDDMVEEPEDELDGGEEMPPPPTRTPGGRLHKGVAKAQERRKAEVKLREIREKYAQYMESRKELVSMLQKPSPTATPAHSMDRTTDVFANKPDLHPPKNGSHQAHIHATSCSTQPPSNPIPSFPQAHLLTPYLAAMLSLSREQKSMIQQKSHINVHLSHAARDTASAMDHMAEESQLLPHFPIPKQLQKLSALEGLGGVSAARSPGAETLQKVRGWRHAAGDAKISMLENVTEKMEEGELALGSANKGLDEADELLGVEKKPTSGEGEDSARDDTEEDIWLTQNDSGGKKGPGGRPASGFAERRHGKQAPSQVKTTAEKHDVWARLDGNLGGLNSP</sequence>
<feature type="compositionally biased region" description="Acidic residues" evidence="2">
    <location>
        <begin position="257"/>
        <end position="270"/>
    </location>
</feature>
<evidence type="ECO:0000256" key="1">
    <source>
        <dbReference type="SAM" id="Coils"/>
    </source>
</evidence>
<evidence type="ECO:0000313" key="3">
    <source>
        <dbReference type="EMBL" id="KAJ2903170.1"/>
    </source>
</evidence>
<dbReference type="AlphaFoldDB" id="A0AAD5RSG4"/>
<comment type="caution">
    <text evidence="3">The sequence shown here is derived from an EMBL/GenBank/DDBJ whole genome shotgun (WGS) entry which is preliminary data.</text>
</comment>
<evidence type="ECO:0000313" key="4">
    <source>
        <dbReference type="Proteomes" id="UP001201980"/>
    </source>
</evidence>
<dbReference type="Proteomes" id="UP001201980">
    <property type="component" value="Unassembled WGS sequence"/>
</dbReference>
<keyword evidence="4" id="KW-1185">Reference proteome</keyword>
<evidence type="ECO:0000256" key="2">
    <source>
        <dbReference type="SAM" id="MobiDB-lite"/>
    </source>
</evidence>
<gene>
    <name evidence="3" type="ORF">MKZ38_010302</name>
</gene>